<evidence type="ECO:0000313" key="3">
    <source>
        <dbReference type="Proteomes" id="UP000694920"/>
    </source>
</evidence>
<accession>A0AAJ7FGR5</accession>
<feature type="domain" description="DUF4812" evidence="2">
    <location>
        <begin position="354"/>
        <end position="412"/>
    </location>
</feature>
<evidence type="ECO:0000313" key="4">
    <source>
        <dbReference type="RefSeq" id="XP_015591031.1"/>
    </source>
</evidence>
<keyword evidence="3" id="KW-1185">Reference proteome</keyword>
<dbReference type="Pfam" id="PF16071">
    <property type="entry name" value="DUF4812"/>
    <property type="match status" value="1"/>
</dbReference>
<dbReference type="RefSeq" id="XP_015591031.1">
    <property type="nucleotide sequence ID" value="XM_015735545.2"/>
</dbReference>
<feature type="compositionally biased region" description="Polar residues" evidence="1">
    <location>
        <begin position="336"/>
        <end position="354"/>
    </location>
</feature>
<dbReference type="Proteomes" id="UP000694920">
    <property type="component" value="Unplaced"/>
</dbReference>
<evidence type="ECO:0000259" key="2">
    <source>
        <dbReference type="Pfam" id="PF16071"/>
    </source>
</evidence>
<evidence type="ECO:0000256" key="1">
    <source>
        <dbReference type="SAM" id="MobiDB-lite"/>
    </source>
</evidence>
<name>A0AAJ7FGR5_CEPCN</name>
<organism evidence="3 4">
    <name type="scientific">Cephus cinctus</name>
    <name type="common">Wheat stem sawfly</name>
    <dbReference type="NCBI Taxonomy" id="211228"/>
    <lineage>
        <taxon>Eukaryota</taxon>
        <taxon>Metazoa</taxon>
        <taxon>Ecdysozoa</taxon>
        <taxon>Arthropoda</taxon>
        <taxon>Hexapoda</taxon>
        <taxon>Insecta</taxon>
        <taxon>Pterygota</taxon>
        <taxon>Neoptera</taxon>
        <taxon>Endopterygota</taxon>
        <taxon>Hymenoptera</taxon>
        <taxon>Cephoidea</taxon>
        <taxon>Cephidae</taxon>
        <taxon>Cephus</taxon>
    </lineage>
</organism>
<dbReference type="GeneID" id="107265766"/>
<sequence>MRAFLYSTGKLKKNTTKCYKDMTSWQRCCAYCPGNLARSKDPREHVCNVPKYASGTLKFSSLSGAVRNNQEREERLRGKPKKEREMRFSSCYDNFAIAKKFHTENLQHQPLPDKVDDNVFANFRRAKSSGSLSSCKRNHDKSPCTKQHSEIVTHYPRCLYGPELGCKKPSTYMDLAICWDAPINPDYEPHRPVHIDGSDGGSAPAIFTLVQRGSNIHDNEYLRSTRVDKAKNKQEIPRQCYSSCRCCENRKSEVPQYNSGEKELAKLEERSEHDLCKKMNDLQVTGNDCLLEDIDKTNTGIRARPQHADFLRHCAACNFNAQKSLKKNRRRLIQSASKSQRAQNSRNGLPNSVNVPRPRTPYAKRSFCIDTLTPPFSIVKGCRDADYPEHWRLMSVYQQSYRNPYKQQRMMLNYNH</sequence>
<feature type="region of interest" description="Disordered" evidence="1">
    <location>
        <begin position="336"/>
        <end position="357"/>
    </location>
</feature>
<dbReference type="InterPro" id="IPR032084">
    <property type="entry name" value="DUF4812"/>
</dbReference>
<reference evidence="4" key="1">
    <citation type="submission" date="2025-08" db="UniProtKB">
        <authorList>
            <consortium name="RefSeq"/>
        </authorList>
    </citation>
    <scope>IDENTIFICATION</scope>
</reference>
<proteinExistence type="predicted"/>
<gene>
    <name evidence="4" type="primary">LOC107265766</name>
</gene>
<dbReference type="AlphaFoldDB" id="A0AAJ7FGR5"/>
<dbReference type="KEGG" id="ccin:107265766"/>
<protein>
    <submittedName>
        <fullName evidence="4">Uncharacterized protein LOC107265766 isoform X1</fullName>
    </submittedName>
</protein>